<proteinExistence type="predicted"/>
<dbReference type="AlphaFoldDB" id="A0A1Y2J7S4"/>
<feature type="domain" description="N-acetyltransferase" evidence="1">
    <location>
        <begin position="167"/>
        <end position="330"/>
    </location>
</feature>
<organism evidence="2 3">
    <name type="scientific">Trametes coccinea (strain BRFM310)</name>
    <name type="common">Pycnoporus coccineus</name>
    <dbReference type="NCBI Taxonomy" id="1353009"/>
    <lineage>
        <taxon>Eukaryota</taxon>
        <taxon>Fungi</taxon>
        <taxon>Dikarya</taxon>
        <taxon>Basidiomycota</taxon>
        <taxon>Agaricomycotina</taxon>
        <taxon>Agaricomycetes</taxon>
        <taxon>Polyporales</taxon>
        <taxon>Polyporaceae</taxon>
        <taxon>Trametes</taxon>
    </lineage>
</organism>
<dbReference type="Pfam" id="PF13508">
    <property type="entry name" value="Acetyltransf_7"/>
    <property type="match status" value="1"/>
</dbReference>
<dbReference type="GO" id="GO:0016747">
    <property type="term" value="F:acyltransferase activity, transferring groups other than amino-acyl groups"/>
    <property type="evidence" value="ECO:0007669"/>
    <property type="project" value="InterPro"/>
</dbReference>
<dbReference type="InterPro" id="IPR016181">
    <property type="entry name" value="Acyl_CoA_acyltransferase"/>
</dbReference>
<evidence type="ECO:0000313" key="2">
    <source>
        <dbReference type="EMBL" id="OSD08521.1"/>
    </source>
</evidence>
<gene>
    <name evidence="2" type="ORF">PYCCODRAFT_1421414</name>
</gene>
<dbReference type="Proteomes" id="UP000193067">
    <property type="component" value="Unassembled WGS sequence"/>
</dbReference>
<protein>
    <recommendedName>
        <fullName evidence="1">N-acetyltransferase domain-containing protein</fullName>
    </recommendedName>
</protein>
<keyword evidence="3" id="KW-1185">Reference proteome</keyword>
<sequence>MEGLHFVRFPDLAAIAEAVQPYDDGSMNGVVGTIYDHLKRPVPASWNSYFLGGVYHGSDLLLILTMAPMDRAWGLGCPQSVLGEITPVALKAATDVLAKNVLDLTHPHAIALVNGEKDAVDAFLSSWVEAAASKGTRLRVKAPAFEARASYATRETVHPPPLIKPNYDIVLATGDEFDEVFPLYLDFTKQAGPGTRALDVEEAHLRFVIAQGTTWLCRIDNALVGFIVLGRVTPNTIAVRHVYVVPEHRRKGIAEGLVRAINRYYLGMRPVGYSGIPEGDPAVGVKSYVCINTSTAENIYRRAGFLFPVRTADEEAAGGRDPVSGKKAWYRHVLRGVEPEQAP</sequence>
<dbReference type="SUPFAM" id="SSF55729">
    <property type="entry name" value="Acyl-CoA N-acyltransferases (Nat)"/>
    <property type="match status" value="1"/>
</dbReference>
<evidence type="ECO:0000313" key="3">
    <source>
        <dbReference type="Proteomes" id="UP000193067"/>
    </source>
</evidence>
<dbReference type="CDD" id="cd04301">
    <property type="entry name" value="NAT_SF"/>
    <property type="match status" value="1"/>
</dbReference>
<reference evidence="2 3" key="1">
    <citation type="journal article" date="2015" name="Biotechnol. Biofuels">
        <title>Enhanced degradation of softwood versus hardwood by the white-rot fungus Pycnoporus coccineus.</title>
        <authorList>
            <person name="Couturier M."/>
            <person name="Navarro D."/>
            <person name="Chevret D."/>
            <person name="Henrissat B."/>
            <person name="Piumi F."/>
            <person name="Ruiz-Duenas F.J."/>
            <person name="Martinez A.T."/>
            <person name="Grigoriev I.V."/>
            <person name="Riley R."/>
            <person name="Lipzen A."/>
            <person name="Berrin J.G."/>
            <person name="Master E.R."/>
            <person name="Rosso M.N."/>
        </authorList>
    </citation>
    <scope>NUCLEOTIDE SEQUENCE [LARGE SCALE GENOMIC DNA]</scope>
    <source>
        <strain evidence="2 3">BRFM310</strain>
    </source>
</reference>
<dbReference type="InterPro" id="IPR000182">
    <property type="entry name" value="GNAT_dom"/>
</dbReference>
<dbReference type="EMBL" id="KZ084086">
    <property type="protein sequence ID" value="OSD08521.1"/>
    <property type="molecule type" value="Genomic_DNA"/>
</dbReference>
<dbReference type="OrthoDB" id="2523549at2759"/>
<name>A0A1Y2J7S4_TRAC3</name>
<evidence type="ECO:0000259" key="1">
    <source>
        <dbReference type="PROSITE" id="PS51186"/>
    </source>
</evidence>
<accession>A0A1Y2J7S4</accession>
<dbReference type="Gene3D" id="3.40.630.30">
    <property type="match status" value="1"/>
</dbReference>
<dbReference type="PROSITE" id="PS51186">
    <property type="entry name" value="GNAT"/>
    <property type="match status" value="1"/>
</dbReference>